<feature type="transmembrane region" description="Helical" evidence="9">
    <location>
        <begin position="92"/>
        <end position="112"/>
    </location>
</feature>
<comment type="similarity">
    <text evidence="2">Belongs to the aromatic acid exporter (TC 2.A.85) family.</text>
</comment>
<reference evidence="10" key="2">
    <citation type="submission" date="2020-08" db="EMBL/GenBank/DDBJ databases">
        <title>Plant Genome Project.</title>
        <authorList>
            <person name="Zhang R.-G."/>
        </authorList>
    </citation>
    <scope>NUCLEOTIDE SEQUENCE</scope>
    <source>
        <strain evidence="10">Huo1</strain>
        <tissue evidence="10">Leaf</tissue>
    </source>
</reference>
<organism evidence="10">
    <name type="scientific">Salvia splendens</name>
    <name type="common">Scarlet sage</name>
    <dbReference type="NCBI Taxonomy" id="180675"/>
    <lineage>
        <taxon>Eukaryota</taxon>
        <taxon>Viridiplantae</taxon>
        <taxon>Streptophyta</taxon>
        <taxon>Embryophyta</taxon>
        <taxon>Tracheophyta</taxon>
        <taxon>Spermatophyta</taxon>
        <taxon>Magnoliopsida</taxon>
        <taxon>eudicotyledons</taxon>
        <taxon>Gunneridae</taxon>
        <taxon>Pentapetalae</taxon>
        <taxon>asterids</taxon>
        <taxon>lamiids</taxon>
        <taxon>Lamiales</taxon>
        <taxon>Lamiaceae</taxon>
        <taxon>Nepetoideae</taxon>
        <taxon>Mentheae</taxon>
        <taxon>Salviinae</taxon>
        <taxon>Salvia</taxon>
        <taxon>Salvia subgen. Calosphace</taxon>
        <taxon>core Calosphace</taxon>
    </lineage>
</organism>
<evidence type="ECO:0000256" key="7">
    <source>
        <dbReference type="ARBA" id="ARBA00023136"/>
    </source>
</evidence>
<accession>A0A8X8WMR0</accession>
<keyword evidence="4 9" id="KW-0812">Transmembrane</keyword>
<dbReference type="GO" id="GO:0015743">
    <property type="term" value="P:malate transport"/>
    <property type="evidence" value="ECO:0007669"/>
    <property type="project" value="InterPro"/>
</dbReference>
<feature type="transmembrane region" description="Helical" evidence="9">
    <location>
        <begin position="118"/>
        <end position="135"/>
    </location>
</feature>
<feature type="transmembrane region" description="Helical" evidence="9">
    <location>
        <begin position="64"/>
        <end position="85"/>
    </location>
</feature>
<comment type="subcellular location">
    <subcellularLocation>
        <location evidence="1">Membrane</location>
        <topology evidence="1">Multi-pass membrane protein</topology>
    </subcellularLocation>
</comment>
<evidence type="ECO:0000256" key="2">
    <source>
        <dbReference type="ARBA" id="ARBA00007079"/>
    </source>
</evidence>
<gene>
    <name evidence="10" type="ORF">SASPL_142976</name>
</gene>
<dbReference type="EMBL" id="PNBA02000016">
    <property type="protein sequence ID" value="KAG6396819.1"/>
    <property type="molecule type" value="Genomic_DNA"/>
</dbReference>
<evidence type="ECO:0000256" key="5">
    <source>
        <dbReference type="ARBA" id="ARBA00022989"/>
    </source>
</evidence>
<evidence type="ECO:0000313" key="11">
    <source>
        <dbReference type="Proteomes" id="UP000298416"/>
    </source>
</evidence>
<keyword evidence="3" id="KW-0813">Transport</keyword>
<evidence type="ECO:0008006" key="12">
    <source>
        <dbReference type="Google" id="ProtNLM"/>
    </source>
</evidence>
<dbReference type="Proteomes" id="UP000298416">
    <property type="component" value="Unassembled WGS sequence"/>
</dbReference>
<name>A0A8X8WMR0_SALSN</name>
<dbReference type="GO" id="GO:0034220">
    <property type="term" value="P:monoatomic ion transmembrane transport"/>
    <property type="evidence" value="ECO:0007669"/>
    <property type="project" value="UniProtKB-KW"/>
</dbReference>
<reference evidence="10" key="1">
    <citation type="submission" date="2018-01" db="EMBL/GenBank/DDBJ databases">
        <authorList>
            <person name="Mao J.F."/>
        </authorList>
    </citation>
    <scope>NUCLEOTIDE SEQUENCE</scope>
    <source>
        <strain evidence="10">Huo1</strain>
        <tissue evidence="10">Leaf</tissue>
    </source>
</reference>
<keyword evidence="6" id="KW-0406">Ion transport</keyword>
<comment type="caution">
    <text evidence="10">The sequence shown here is derived from an EMBL/GenBank/DDBJ whole genome shotgun (WGS) entry which is preliminary data.</text>
</comment>
<dbReference type="AlphaFoldDB" id="A0A8X8WMR0"/>
<keyword evidence="5 9" id="KW-1133">Transmembrane helix</keyword>
<feature type="transmembrane region" description="Helical" evidence="9">
    <location>
        <begin position="39"/>
        <end position="58"/>
    </location>
</feature>
<proteinExistence type="inferred from homology"/>
<keyword evidence="8" id="KW-0407">Ion channel</keyword>
<dbReference type="GO" id="GO:0016020">
    <property type="term" value="C:membrane"/>
    <property type="evidence" value="ECO:0007669"/>
    <property type="project" value="UniProtKB-SubCell"/>
</dbReference>
<evidence type="ECO:0000256" key="3">
    <source>
        <dbReference type="ARBA" id="ARBA00022448"/>
    </source>
</evidence>
<sequence>MANSGRPHLSPSPEDQATGFWRAIGEEGYKLVKEDPRRVAHAVKVGLAIAALSLLHYYSQTSGVDGLLTITTLLVVFEYTVGATLGEGLNRLFATLLGVVLGFGVHHLVTLLPEKYEGMIGLSVTFIVATQNINARMQVLEKAMKDQINHIEAIETKLSELTVIQKSRFRMFLQQNDALCSLLGHK</sequence>
<evidence type="ECO:0000256" key="9">
    <source>
        <dbReference type="SAM" id="Phobius"/>
    </source>
</evidence>
<evidence type="ECO:0000256" key="8">
    <source>
        <dbReference type="ARBA" id="ARBA00023303"/>
    </source>
</evidence>
<protein>
    <recommendedName>
        <fullName evidence="12">Aluminum-activated malate transporter</fullName>
    </recommendedName>
</protein>
<keyword evidence="7 9" id="KW-0472">Membrane</keyword>
<dbReference type="Pfam" id="PF11744">
    <property type="entry name" value="ALMT"/>
    <property type="match status" value="1"/>
</dbReference>
<evidence type="ECO:0000256" key="6">
    <source>
        <dbReference type="ARBA" id="ARBA00023065"/>
    </source>
</evidence>
<dbReference type="PANTHER" id="PTHR31086">
    <property type="entry name" value="ALUMINUM-ACTIVATED MALATE TRANSPORTER 10"/>
    <property type="match status" value="1"/>
</dbReference>
<dbReference type="InterPro" id="IPR020966">
    <property type="entry name" value="ALMT"/>
</dbReference>
<evidence type="ECO:0000256" key="4">
    <source>
        <dbReference type="ARBA" id="ARBA00022692"/>
    </source>
</evidence>
<evidence type="ECO:0000256" key="1">
    <source>
        <dbReference type="ARBA" id="ARBA00004141"/>
    </source>
</evidence>
<keyword evidence="11" id="KW-1185">Reference proteome</keyword>
<evidence type="ECO:0000313" key="10">
    <source>
        <dbReference type="EMBL" id="KAG6396819.1"/>
    </source>
</evidence>